<organism evidence="2 3">
    <name type="scientific">Perilla frutescens var. hirtella</name>
    <name type="common">Perilla citriodora</name>
    <name type="synonym">Perilla setoyensis</name>
    <dbReference type="NCBI Taxonomy" id="608512"/>
    <lineage>
        <taxon>Eukaryota</taxon>
        <taxon>Viridiplantae</taxon>
        <taxon>Streptophyta</taxon>
        <taxon>Embryophyta</taxon>
        <taxon>Tracheophyta</taxon>
        <taxon>Spermatophyta</taxon>
        <taxon>Magnoliopsida</taxon>
        <taxon>eudicotyledons</taxon>
        <taxon>Gunneridae</taxon>
        <taxon>Pentapetalae</taxon>
        <taxon>asterids</taxon>
        <taxon>lamiids</taxon>
        <taxon>Lamiales</taxon>
        <taxon>Lamiaceae</taxon>
        <taxon>Nepetoideae</taxon>
        <taxon>Elsholtzieae</taxon>
        <taxon>Perilla</taxon>
    </lineage>
</organism>
<evidence type="ECO:0000313" key="3">
    <source>
        <dbReference type="Proteomes" id="UP001190926"/>
    </source>
</evidence>
<sequence>MEAEVRQMESDALQAEAARLRALIDQLQSDRRAEAEEMRKQLEDTQRAHQQAEEEHHRDKARQKLMWQQLYRRLDNRDGLP</sequence>
<gene>
    <name evidence="2" type="ORF">C2S53_010435</name>
</gene>
<accession>A0AAD4PA19</accession>
<comment type="caution">
    <text evidence="2">The sequence shown here is derived from an EMBL/GenBank/DDBJ whole genome shotgun (WGS) entry which is preliminary data.</text>
</comment>
<dbReference type="Proteomes" id="UP001190926">
    <property type="component" value="Unassembled WGS sequence"/>
</dbReference>
<dbReference type="AlphaFoldDB" id="A0AAD4PA19"/>
<protein>
    <submittedName>
        <fullName evidence="2">Uncharacterized protein</fullName>
    </submittedName>
</protein>
<name>A0AAD4PA19_PERFH</name>
<evidence type="ECO:0000256" key="1">
    <source>
        <dbReference type="SAM" id="MobiDB-lite"/>
    </source>
</evidence>
<dbReference type="EMBL" id="SDAM02000090">
    <property type="protein sequence ID" value="KAH6831505.1"/>
    <property type="molecule type" value="Genomic_DNA"/>
</dbReference>
<feature type="region of interest" description="Disordered" evidence="1">
    <location>
        <begin position="31"/>
        <end position="62"/>
    </location>
</feature>
<reference evidence="2 3" key="1">
    <citation type="journal article" date="2021" name="Nat. Commun.">
        <title>Incipient diploidization of the medicinal plant Perilla within 10,000 years.</title>
        <authorList>
            <person name="Zhang Y."/>
            <person name="Shen Q."/>
            <person name="Leng L."/>
            <person name="Zhang D."/>
            <person name="Chen S."/>
            <person name="Shi Y."/>
            <person name="Ning Z."/>
            <person name="Chen S."/>
        </authorList>
    </citation>
    <scope>NUCLEOTIDE SEQUENCE [LARGE SCALE GENOMIC DNA]</scope>
    <source>
        <strain evidence="3">cv. PC099</strain>
    </source>
</reference>
<evidence type="ECO:0000313" key="2">
    <source>
        <dbReference type="EMBL" id="KAH6831505.1"/>
    </source>
</evidence>
<keyword evidence="3" id="KW-1185">Reference proteome</keyword>
<feature type="compositionally biased region" description="Basic and acidic residues" evidence="1">
    <location>
        <begin position="31"/>
        <end position="58"/>
    </location>
</feature>
<proteinExistence type="predicted"/>